<keyword evidence="2" id="KW-1185">Reference proteome</keyword>
<accession>A0ABS1T5D5</accession>
<protein>
    <submittedName>
        <fullName evidence="1">Uncharacterized protein</fullName>
    </submittedName>
</protein>
<gene>
    <name evidence="1" type="ORF">JK636_02095</name>
</gene>
<proteinExistence type="predicted"/>
<reference evidence="1 2" key="1">
    <citation type="submission" date="2021-01" db="EMBL/GenBank/DDBJ databases">
        <title>Genome public.</title>
        <authorList>
            <person name="Liu C."/>
            <person name="Sun Q."/>
        </authorList>
    </citation>
    <scope>NUCLEOTIDE SEQUENCE [LARGE SCALE GENOMIC DNA]</scope>
    <source>
        <strain evidence="1 2">YIM B02515</strain>
    </source>
</reference>
<dbReference type="Proteomes" id="UP000632377">
    <property type="component" value="Unassembled WGS sequence"/>
</dbReference>
<dbReference type="EMBL" id="JAESWC010000001">
    <property type="protein sequence ID" value="MBL4934545.1"/>
    <property type="molecule type" value="Genomic_DNA"/>
</dbReference>
<evidence type="ECO:0000313" key="2">
    <source>
        <dbReference type="Proteomes" id="UP000632377"/>
    </source>
</evidence>
<sequence>MYEDYVEAMYQNNNDDMRQLNYGMTYLTDEEVEQLGELISVFSMVEGLKKLRGFLKDCCKKRSFTIIYLSYTSDKNFN</sequence>
<comment type="caution">
    <text evidence="1">The sequence shown here is derived from an EMBL/GenBank/DDBJ whole genome shotgun (WGS) entry which is preliminary data.</text>
</comment>
<organism evidence="1 2">
    <name type="scientific">Clostridium rhizosphaerae</name>
    <dbReference type="NCBI Taxonomy" id="2803861"/>
    <lineage>
        <taxon>Bacteria</taxon>
        <taxon>Bacillati</taxon>
        <taxon>Bacillota</taxon>
        <taxon>Clostridia</taxon>
        <taxon>Eubacteriales</taxon>
        <taxon>Clostridiaceae</taxon>
        <taxon>Clostridium</taxon>
    </lineage>
</organism>
<name>A0ABS1T5D5_9CLOT</name>
<evidence type="ECO:0000313" key="1">
    <source>
        <dbReference type="EMBL" id="MBL4934545.1"/>
    </source>
</evidence>